<feature type="binding site" description="axial binding residue" evidence="8">
    <location>
        <position position="615"/>
    </location>
    <ligand>
        <name>heme</name>
        <dbReference type="ChEBI" id="CHEBI:30413"/>
    </ligand>
    <ligandPart>
        <name>Fe</name>
        <dbReference type="ChEBI" id="CHEBI:18248"/>
    </ligandPart>
</feature>
<dbReference type="InterPro" id="IPR050121">
    <property type="entry name" value="Cytochrome_P450_monoxygenase"/>
</dbReference>
<gene>
    <name evidence="10" type="ORF">FAUST_10565</name>
</gene>
<dbReference type="Pfam" id="PF00067">
    <property type="entry name" value="p450"/>
    <property type="match status" value="1"/>
</dbReference>
<evidence type="ECO:0000256" key="2">
    <source>
        <dbReference type="ARBA" id="ARBA00005179"/>
    </source>
</evidence>
<evidence type="ECO:0000313" key="10">
    <source>
        <dbReference type="EMBL" id="KAF5229202.1"/>
    </source>
</evidence>
<name>A0AAN5Z0Q1_FUSAU</name>
<evidence type="ECO:0000256" key="1">
    <source>
        <dbReference type="ARBA" id="ARBA00001971"/>
    </source>
</evidence>
<comment type="caution">
    <text evidence="10">The sequence shown here is derived from an EMBL/GenBank/DDBJ whole genome shotgun (WGS) entry which is preliminary data.</text>
</comment>
<evidence type="ECO:0008006" key="12">
    <source>
        <dbReference type="Google" id="ProtNLM"/>
    </source>
</evidence>
<dbReference type="PANTHER" id="PTHR24305:SF107">
    <property type="entry name" value="P450, PUTATIVE (EUROFUNG)-RELATED"/>
    <property type="match status" value="1"/>
</dbReference>
<organism evidence="10 11">
    <name type="scientific">Fusarium austroamericanum</name>
    <dbReference type="NCBI Taxonomy" id="282268"/>
    <lineage>
        <taxon>Eukaryota</taxon>
        <taxon>Fungi</taxon>
        <taxon>Dikarya</taxon>
        <taxon>Ascomycota</taxon>
        <taxon>Pezizomycotina</taxon>
        <taxon>Sordariomycetes</taxon>
        <taxon>Hypocreomycetidae</taxon>
        <taxon>Hypocreales</taxon>
        <taxon>Nectriaceae</taxon>
        <taxon>Fusarium</taxon>
    </lineage>
</organism>
<evidence type="ECO:0000256" key="5">
    <source>
        <dbReference type="ARBA" id="ARBA00023002"/>
    </source>
</evidence>
<keyword evidence="11" id="KW-1185">Reference proteome</keyword>
<comment type="pathway">
    <text evidence="2">Secondary metabolite biosynthesis.</text>
</comment>
<evidence type="ECO:0000313" key="11">
    <source>
        <dbReference type="Proteomes" id="UP000537989"/>
    </source>
</evidence>
<dbReference type="GO" id="GO:0005506">
    <property type="term" value="F:iron ion binding"/>
    <property type="evidence" value="ECO:0007669"/>
    <property type="project" value="InterPro"/>
</dbReference>
<dbReference type="AlphaFoldDB" id="A0AAN5Z0Q1"/>
<keyword evidence="9" id="KW-1133">Transmembrane helix</keyword>
<comment type="cofactor">
    <cofactor evidence="1 8">
        <name>heme</name>
        <dbReference type="ChEBI" id="CHEBI:30413"/>
    </cofactor>
</comment>
<keyword evidence="4 8" id="KW-0479">Metal-binding</keyword>
<dbReference type="SUPFAM" id="SSF48264">
    <property type="entry name" value="Cytochrome P450"/>
    <property type="match status" value="1"/>
</dbReference>
<accession>A0AAN5Z0Q1</accession>
<evidence type="ECO:0000256" key="9">
    <source>
        <dbReference type="SAM" id="Phobius"/>
    </source>
</evidence>
<dbReference type="GO" id="GO:0020037">
    <property type="term" value="F:heme binding"/>
    <property type="evidence" value="ECO:0007669"/>
    <property type="project" value="InterPro"/>
</dbReference>
<dbReference type="PANTHER" id="PTHR24305">
    <property type="entry name" value="CYTOCHROME P450"/>
    <property type="match status" value="1"/>
</dbReference>
<dbReference type="PRINTS" id="PR00385">
    <property type="entry name" value="P450"/>
</dbReference>
<evidence type="ECO:0000256" key="7">
    <source>
        <dbReference type="ARBA" id="ARBA00023033"/>
    </source>
</evidence>
<evidence type="ECO:0000256" key="8">
    <source>
        <dbReference type="PIRSR" id="PIRSR602401-1"/>
    </source>
</evidence>
<proteinExistence type="predicted"/>
<dbReference type="GO" id="GO:0016705">
    <property type="term" value="F:oxidoreductase activity, acting on paired donors, with incorporation or reduction of molecular oxygen"/>
    <property type="evidence" value="ECO:0007669"/>
    <property type="project" value="InterPro"/>
</dbReference>
<keyword evidence="7" id="KW-0503">Monooxygenase</keyword>
<keyword evidence="5" id="KW-0560">Oxidoreductase</keyword>
<dbReference type="GO" id="GO:0004497">
    <property type="term" value="F:monooxygenase activity"/>
    <property type="evidence" value="ECO:0007669"/>
    <property type="project" value="UniProtKB-KW"/>
</dbReference>
<sequence>MFITLVFGVSLFGASTFAVAIGQMTDPADIWKPEKPPFSMERVRNFLGAAWLCFILAIAVAGFSSSLLTLLKHHANRAGVNGQKMWKTIAITTSVLLWTLLAVAFLFLSLAMVPYAYIPGWIAVASAILFSIGMACLLCFQVRMAQFDMALRWAGILLLTSISYFAIKLYQQRVWFRRTVEKYNLPTLPGHSWLLGNLIAVGKIMVAYPADVHGQLMPDFLAREYPEIAEFGVCYIDLWPVSWPMMATFHPDIAAQFTQETSRPKHEIIRGQFRPLTGLKDLVLAEGPFWKKWRATFNPGFSTQNISALVPEFIEEASIWKKYLQQVAKEDRVVRLEDSVMKATCDIIGRSVLGQSLGIQSGVDDKIFPTLKGAIALLVTDWSPPNWSRLLDPFRGRRLASLNQKLRSQLKPLIESQLENHESIQGPKTVNGLAIRTYLKDTGKEDISKSGVDTEFLDVTIENLKIFLFAGHDTTASTLCFAYNYLHHHPDVLAKLRKEHDEVLGPDPNSATSIISESPIILNQLVYTTAIIKETLRLEPPIGSCREGSPTFFLRHPETGQQLPTNGFILFSASKAIHRNSKFWPNPDKFMPERWLEQDFHRTAYRPFELGPRGCIGQELALTELRLLLAMTVRDLEIIPAYKDGADKLYGYQAFQAHMPGELTAHPSKGMPVRVRLRKV</sequence>
<dbReference type="Gene3D" id="1.10.630.10">
    <property type="entry name" value="Cytochrome P450"/>
    <property type="match status" value="1"/>
</dbReference>
<dbReference type="Proteomes" id="UP000537989">
    <property type="component" value="Unassembled WGS sequence"/>
</dbReference>
<dbReference type="EMBL" id="JAAMOD010000413">
    <property type="protein sequence ID" value="KAF5229202.1"/>
    <property type="molecule type" value="Genomic_DNA"/>
</dbReference>
<evidence type="ECO:0000256" key="3">
    <source>
        <dbReference type="ARBA" id="ARBA00022617"/>
    </source>
</evidence>
<feature type="transmembrane region" description="Helical" evidence="9">
    <location>
        <begin position="46"/>
        <end position="68"/>
    </location>
</feature>
<dbReference type="InterPro" id="IPR001128">
    <property type="entry name" value="Cyt_P450"/>
</dbReference>
<dbReference type="InterPro" id="IPR036396">
    <property type="entry name" value="Cyt_P450_sf"/>
</dbReference>
<feature type="transmembrane region" description="Helical" evidence="9">
    <location>
        <begin position="150"/>
        <end position="170"/>
    </location>
</feature>
<keyword evidence="9" id="KW-0472">Membrane</keyword>
<reference evidence="10 11" key="1">
    <citation type="submission" date="2020-02" db="EMBL/GenBank/DDBJ databases">
        <title>Identification and distribution of gene clusters putatively required for synthesis of sphingolipid metabolism inhibitors in phylogenetically diverse species of the filamentous fungus Fusarium.</title>
        <authorList>
            <person name="Kim H.-S."/>
            <person name="Busman M."/>
            <person name="Brown D.W."/>
            <person name="Divon H."/>
            <person name="Uhlig S."/>
            <person name="Proctor R.H."/>
        </authorList>
    </citation>
    <scope>NUCLEOTIDE SEQUENCE [LARGE SCALE GENOMIC DNA]</scope>
    <source>
        <strain evidence="10 11">NRRL 2903</strain>
    </source>
</reference>
<keyword evidence="3 8" id="KW-0349">Heme</keyword>
<feature type="transmembrane region" description="Helical" evidence="9">
    <location>
        <begin position="89"/>
        <end position="112"/>
    </location>
</feature>
<feature type="transmembrane region" description="Helical" evidence="9">
    <location>
        <begin position="118"/>
        <end position="138"/>
    </location>
</feature>
<dbReference type="InterPro" id="IPR002401">
    <property type="entry name" value="Cyt_P450_E_grp-I"/>
</dbReference>
<evidence type="ECO:0000256" key="4">
    <source>
        <dbReference type="ARBA" id="ARBA00022723"/>
    </source>
</evidence>
<dbReference type="PRINTS" id="PR00463">
    <property type="entry name" value="EP450I"/>
</dbReference>
<keyword evidence="9" id="KW-0812">Transmembrane</keyword>
<protein>
    <recommendedName>
        <fullName evidence="12">Cytochrome P450 monooxygenase</fullName>
    </recommendedName>
</protein>
<evidence type="ECO:0000256" key="6">
    <source>
        <dbReference type="ARBA" id="ARBA00023004"/>
    </source>
</evidence>
<keyword evidence="6 8" id="KW-0408">Iron</keyword>